<name>A0A3M6U1B0_POCDA</name>
<feature type="domain" description="Apple" evidence="3">
    <location>
        <begin position="10"/>
        <end position="110"/>
    </location>
</feature>
<keyword evidence="1" id="KW-1015">Disulfide bond</keyword>
<evidence type="ECO:0000259" key="4">
    <source>
        <dbReference type="PROSITE" id="PS51406"/>
    </source>
</evidence>
<organism evidence="5 6">
    <name type="scientific">Pocillopora damicornis</name>
    <name type="common">Cauliflower coral</name>
    <name type="synonym">Millepora damicornis</name>
    <dbReference type="NCBI Taxonomy" id="46731"/>
    <lineage>
        <taxon>Eukaryota</taxon>
        <taxon>Metazoa</taxon>
        <taxon>Cnidaria</taxon>
        <taxon>Anthozoa</taxon>
        <taxon>Hexacorallia</taxon>
        <taxon>Scleractinia</taxon>
        <taxon>Astrocoeniina</taxon>
        <taxon>Pocilloporidae</taxon>
        <taxon>Pocillopora</taxon>
    </lineage>
</organism>
<gene>
    <name evidence="5" type="ORF">pdam_00002194</name>
</gene>
<proteinExistence type="predicted"/>
<dbReference type="Proteomes" id="UP000275408">
    <property type="component" value="Unassembled WGS sequence"/>
</dbReference>
<sequence>MHLCVTFLLCAVAYGIGRISEPDLRAVNFAGKIEGKKLNGSLIREIEVDSESSCQLECVDEERCQSYNFGTIEGNSGKFRCELSDSDRFVGLANFTKDEHFIYRGIMSTCEEDNPCKENEICVVDYKSNTHVCKCIRDCPKNCLDYYQNGSKTDGVYWVQPDEEEPFQVLCDMTTDGGGWTIFQRRMDGSVDFYVDWESYKRGFGNLKGEFWLGNDYLHRLTASASMAFRIDMEDYEGDRRFAEYTTFTVADESDNYQVTIDGYRGTAGDSLLSNIPIRNMRFTTKDKDNDDKNNGNCALDYKDCPKNCLDYYQNGSKTDGVYWVYPDEEEPFQVPCDMITDGGGWTIFQRRMDGSVDFYVDWESYKKGFGNLEGEFWLGNDYLHRLTASANMVSRIDMEDYENDPRFAEYTTFAVADESDNYQVTIDGYRGTAGDSLLSYSRPIKSIAVRLFLGFLRNAFDIFDIYYRDMRFTNDVSTGGNCASSFKGGWWYNYCHNANPNGLYKGGGYAQDFKSANFAKAINDQKLNGSVLRDFEVASEISCQFACVSEDQCLSYNFLPIHEKETSRCQLSGSDRFASQVNFTKEDGASYRGIQVIKLMNSNVLGSAPARNMILARRMKLVLLTTNQTLIFVSVLEVSGNPLKKTGRLAPNAARLRKIKDVTSTPKTFRQRETDRIYNCPKNCLEYYQNGSTTDGVYWVYPDEEEPFQVLCDMTTDGGGWTTFQRRMDGSVDFYVDWESYKKGFGNLKGEFWLGNDYLHRLTSSASMVFRIDMEDYKGDRRFAEYTTFAVADESDNYRVTIDGYRGTAGDSLLLYTKPIKNMRLTTRDRDDDVQQDGDCAVAYRGGWWYNACHNANPNGSYQGGSSAQGVTWLSFRGLDYLLKRTEIKLRPA</sequence>
<evidence type="ECO:0000259" key="3">
    <source>
        <dbReference type="PROSITE" id="PS50948"/>
    </source>
</evidence>
<feature type="domain" description="Fibrinogen C-terminal" evidence="4">
    <location>
        <begin position="300"/>
        <end position="512"/>
    </location>
</feature>
<evidence type="ECO:0000256" key="2">
    <source>
        <dbReference type="SAM" id="SignalP"/>
    </source>
</evidence>
<dbReference type="PANTHER" id="PTHR19143">
    <property type="entry name" value="FIBRINOGEN/TENASCIN/ANGIOPOEITIN"/>
    <property type="match status" value="1"/>
</dbReference>
<dbReference type="SUPFAM" id="SSF56496">
    <property type="entry name" value="Fibrinogen C-terminal domain-like"/>
    <property type="match status" value="3"/>
</dbReference>
<comment type="caution">
    <text evidence="5">The sequence shown here is derived from an EMBL/GenBank/DDBJ whole genome shotgun (WGS) entry which is preliminary data.</text>
</comment>
<evidence type="ECO:0000313" key="6">
    <source>
        <dbReference type="Proteomes" id="UP000275408"/>
    </source>
</evidence>
<evidence type="ECO:0008006" key="7">
    <source>
        <dbReference type="Google" id="ProtNLM"/>
    </source>
</evidence>
<dbReference type="Pfam" id="PF00147">
    <property type="entry name" value="Fibrinogen_C"/>
    <property type="match status" value="3"/>
</dbReference>
<dbReference type="InterPro" id="IPR020837">
    <property type="entry name" value="Fibrinogen_CS"/>
</dbReference>
<dbReference type="PROSITE" id="PS50948">
    <property type="entry name" value="PAN"/>
    <property type="match status" value="1"/>
</dbReference>
<dbReference type="PROSITE" id="PS51406">
    <property type="entry name" value="FIBRINOGEN_C_2"/>
    <property type="match status" value="3"/>
</dbReference>
<dbReference type="InterPro" id="IPR050373">
    <property type="entry name" value="Fibrinogen_C-term_domain"/>
</dbReference>
<evidence type="ECO:0000256" key="1">
    <source>
        <dbReference type="ARBA" id="ARBA00023157"/>
    </source>
</evidence>
<feature type="domain" description="Fibrinogen C-terminal" evidence="4">
    <location>
        <begin position="134"/>
        <end position="299"/>
    </location>
</feature>
<dbReference type="Pfam" id="PF00024">
    <property type="entry name" value="PAN_1"/>
    <property type="match status" value="2"/>
</dbReference>
<dbReference type="PANTHER" id="PTHR19143:SF458">
    <property type="entry name" value="FIBRINOGEN C-TERMINAL DOMAIN-CONTAINING PROTEIN-RELATED"/>
    <property type="match status" value="1"/>
</dbReference>
<dbReference type="PROSITE" id="PS00514">
    <property type="entry name" value="FIBRINOGEN_C_1"/>
    <property type="match status" value="2"/>
</dbReference>
<dbReference type="GO" id="GO:0005615">
    <property type="term" value="C:extracellular space"/>
    <property type="evidence" value="ECO:0007669"/>
    <property type="project" value="TreeGrafter"/>
</dbReference>
<dbReference type="InterPro" id="IPR002181">
    <property type="entry name" value="Fibrinogen_a/b/g_C_dom"/>
</dbReference>
<dbReference type="SMART" id="SM00186">
    <property type="entry name" value="FBG"/>
    <property type="match status" value="3"/>
</dbReference>
<keyword evidence="6" id="KW-1185">Reference proteome</keyword>
<dbReference type="AlphaFoldDB" id="A0A3M6U1B0"/>
<dbReference type="EMBL" id="RCHS01002416">
    <property type="protein sequence ID" value="RMX47485.1"/>
    <property type="molecule type" value="Genomic_DNA"/>
</dbReference>
<dbReference type="InterPro" id="IPR014716">
    <property type="entry name" value="Fibrinogen_a/b/g_C_1"/>
</dbReference>
<feature type="chain" id="PRO_5018085507" description="Fibrinogen C-terminal domain-containing protein" evidence="2">
    <location>
        <begin position="18"/>
        <end position="894"/>
    </location>
</feature>
<dbReference type="Gene3D" id="3.90.215.10">
    <property type="entry name" value="Gamma Fibrinogen, chain A, domain 1"/>
    <property type="match status" value="3"/>
</dbReference>
<dbReference type="InterPro" id="IPR003609">
    <property type="entry name" value="Pan_app"/>
</dbReference>
<dbReference type="InterPro" id="IPR036056">
    <property type="entry name" value="Fibrinogen-like_C"/>
</dbReference>
<dbReference type="SMART" id="SM00473">
    <property type="entry name" value="PAN_AP"/>
    <property type="match status" value="2"/>
</dbReference>
<keyword evidence="2" id="KW-0732">Signal</keyword>
<dbReference type="FunFam" id="3.90.215.10:FF:000001">
    <property type="entry name" value="Tenascin isoform 1"/>
    <property type="match status" value="1"/>
</dbReference>
<protein>
    <recommendedName>
        <fullName evidence="7">Fibrinogen C-terminal domain-containing protein</fullName>
    </recommendedName>
</protein>
<dbReference type="CDD" id="cd00087">
    <property type="entry name" value="FReD"/>
    <property type="match status" value="3"/>
</dbReference>
<reference evidence="5 6" key="1">
    <citation type="journal article" date="2018" name="Sci. Rep.">
        <title>Comparative analysis of the Pocillopora damicornis genome highlights role of immune system in coral evolution.</title>
        <authorList>
            <person name="Cunning R."/>
            <person name="Bay R.A."/>
            <person name="Gillette P."/>
            <person name="Baker A.C."/>
            <person name="Traylor-Knowles N."/>
        </authorList>
    </citation>
    <scope>NUCLEOTIDE SEQUENCE [LARGE SCALE GENOMIC DNA]</scope>
    <source>
        <strain evidence="5">RSMAS</strain>
        <tissue evidence="5">Whole animal</tissue>
    </source>
</reference>
<dbReference type="OrthoDB" id="5961762at2759"/>
<accession>A0A3M6U1B0</accession>
<feature type="domain" description="Fibrinogen C-terminal" evidence="4">
    <location>
        <begin position="676"/>
        <end position="894"/>
    </location>
</feature>
<feature type="signal peptide" evidence="2">
    <location>
        <begin position="1"/>
        <end position="17"/>
    </location>
</feature>
<dbReference type="NCBIfam" id="NF040941">
    <property type="entry name" value="GGGWT_bact"/>
    <property type="match status" value="3"/>
</dbReference>
<dbReference type="Gene3D" id="3.50.4.10">
    <property type="entry name" value="Hepatocyte Growth Factor"/>
    <property type="match status" value="1"/>
</dbReference>
<evidence type="ECO:0000313" key="5">
    <source>
        <dbReference type="EMBL" id="RMX47485.1"/>
    </source>
</evidence>